<dbReference type="InterPro" id="IPR050389">
    <property type="entry name" value="LysR-type_TF"/>
</dbReference>
<dbReference type="Gene3D" id="1.10.10.10">
    <property type="entry name" value="Winged helix-like DNA-binding domain superfamily/Winged helix DNA-binding domain"/>
    <property type="match status" value="1"/>
</dbReference>
<dbReference type="InterPro" id="IPR036388">
    <property type="entry name" value="WH-like_DNA-bd_sf"/>
</dbReference>
<dbReference type="SUPFAM" id="SSF46785">
    <property type="entry name" value="Winged helix' DNA-binding domain"/>
    <property type="match status" value="1"/>
</dbReference>
<dbReference type="PANTHER" id="PTHR30118">
    <property type="entry name" value="HTH-TYPE TRANSCRIPTIONAL REGULATOR LEUO-RELATED"/>
    <property type="match status" value="1"/>
</dbReference>
<dbReference type="Pfam" id="PF02885">
    <property type="entry name" value="Glycos_trans_3N"/>
    <property type="match status" value="1"/>
</dbReference>
<dbReference type="AlphaFoldDB" id="A0AAP9J9X3"/>
<evidence type="ECO:0000313" key="10">
    <source>
        <dbReference type="EMBL" id="QDY97804.1"/>
    </source>
</evidence>
<dbReference type="InterPro" id="IPR036390">
    <property type="entry name" value="WH_DNA-bd_sf"/>
</dbReference>
<evidence type="ECO:0000256" key="5">
    <source>
        <dbReference type="ARBA" id="ARBA00023015"/>
    </source>
</evidence>
<keyword evidence="10" id="KW-0614">Plasmid</keyword>
<dbReference type="GO" id="GO:0003700">
    <property type="term" value="F:DNA-binding transcription factor activity"/>
    <property type="evidence" value="ECO:0007669"/>
    <property type="project" value="InterPro"/>
</dbReference>
<keyword evidence="6" id="KW-0238">DNA-binding</keyword>
<evidence type="ECO:0000313" key="11">
    <source>
        <dbReference type="Proteomes" id="UP000222296"/>
    </source>
</evidence>
<evidence type="ECO:0000256" key="2">
    <source>
        <dbReference type="ARBA" id="ARBA00022458"/>
    </source>
</evidence>
<dbReference type="EMBL" id="CP042276">
    <property type="protein sequence ID" value="QDY97804.1"/>
    <property type="molecule type" value="Genomic_DNA"/>
</dbReference>
<reference evidence="10 11" key="1">
    <citation type="journal article" date="2017" name="Genome Announc.">
        <title>Draft Genome Sequence of Agrobacterium tumefaciens Biovar 1 Strain 186, Isolated from Walnut.</title>
        <authorList>
            <person name="Poret-Peterson A.T."/>
            <person name="Bhatnagar S."/>
            <person name="McClean A.E."/>
            <person name="Kluepfel D.A."/>
        </authorList>
    </citation>
    <scope>NUCLEOTIDE SEQUENCE [LARGE SCALE GENOMIC DNA]</scope>
    <source>
        <strain evidence="10 11">186</strain>
    </source>
</reference>
<dbReference type="SUPFAM" id="SSF52418">
    <property type="entry name" value="Nucleoside phosphorylase/phosphoribosyltransferase catalytic domain"/>
    <property type="match status" value="1"/>
</dbReference>
<dbReference type="InterPro" id="IPR036320">
    <property type="entry name" value="Glycosyl_Trfase_fam3_N_dom_sf"/>
</dbReference>
<proteinExistence type="inferred from homology"/>
<dbReference type="PROSITE" id="PS50931">
    <property type="entry name" value="HTH_LYSR"/>
    <property type="match status" value="1"/>
</dbReference>
<evidence type="ECO:0000256" key="7">
    <source>
        <dbReference type="ARBA" id="ARBA00023159"/>
    </source>
</evidence>
<dbReference type="PANTHER" id="PTHR30118:SF15">
    <property type="entry name" value="TRANSCRIPTIONAL REGULATORY PROTEIN"/>
    <property type="match status" value="1"/>
</dbReference>
<organism evidence="10 11">
    <name type="scientific">Agrobacterium tumefaciens</name>
    <dbReference type="NCBI Taxonomy" id="358"/>
    <lineage>
        <taxon>Bacteria</taxon>
        <taxon>Pseudomonadati</taxon>
        <taxon>Pseudomonadota</taxon>
        <taxon>Alphaproteobacteria</taxon>
        <taxon>Hyphomicrobiales</taxon>
        <taxon>Rhizobiaceae</taxon>
        <taxon>Rhizobium/Agrobacterium group</taxon>
        <taxon>Agrobacterium</taxon>
        <taxon>Agrobacterium tumefaciens complex</taxon>
    </lineage>
</organism>
<feature type="domain" description="HTH lysR-type" evidence="9">
    <location>
        <begin position="25"/>
        <end position="75"/>
    </location>
</feature>
<evidence type="ECO:0000256" key="3">
    <source>
        <dbReference type="ARBA" id="ARBA00022676"/>
    </source>
</evidence>
<dbReference type="Gene3D" id="3.40.1030.10">
    <property type="entry name" value="Nucleoside phosphorylase/phosphoribosyltransferase catalytic domain"/>
    <property type="match status" value="1"/>
</dbReference>
<dbReference type="InterPro" id="IPR017459">
    <property type="entry name" value="Glycosyl_Trfase_fam3_N_dom"/>
</dbReference>
<dbReference type="InterPro" id="IPR035902">
    <property type="entry name" value="Nuc_phospho_transferase"/>
</dbReference>
<evidence type="ECO:0000256" key="1">
    <source>
        <dbReference type="ARBA" id="ARBA00009437"/>
    </source>
</evidence>
<evidence type="ECO:0000259" key="9">
    <source>
        <dbReference type="PROSITE" id="PS50931"/>
    </source>
</evidence>
<geneLocation type="plasmid" evidence="11">
    <name>pat</name>
</geneLocation>
<name>A0AAP9J9X3_AGRTU</name>
<evidence type="ECO:0000256" key="4">
    <source>
        <dbReference type="ARBA" id="ARBA00022679"/>
    </source>
</evidence>
<keyword evidence="4 10" id="KW-0808">Transferase</keyword>
<dbReference type="GO" id="GO:0003677">
    <property type="term" value="F:DNA binding"/>
    <property type="evidence" value="ECO:0007669"/>
    <property type="project" value="UniProtKB-KW"/>
</dbReference>
<gene>
    <name evidence="10" type="ORF">CG010_026860</name>
</gene>
<dbReference type="Proteomes" id="UP000222296">
    <property type="component" value="Plasmid pAt"/>
</dbReference>
<keyword evidence="7" id="KW-0010">Activator</keyword>
<evidence type="ECO:0000256" key="8">
    <source>
        <dbReference type="ARBA" id="ARBA00023163"/>
    </source>
</evidence>
<dbReference type="GO" id="GO:0016757">
    <property type="term" value="F:glycosyltransferase activity"/>
    <property type="evidence" value="ECO:0007669"/>
    <property type="project" value="UniProtKB-KW"/>
</dbReference>
<accession>A0AAP9J9X3</accession>
<keyword evidence="2" id="KW-0536">Nodulation</keyword>
<dbReference type="InterPro" id="IPR000847">
    <property type="entry name" value="LysR_HTH_N"/>
</dbReference>
<dbReference type="Gene3D" id="1.20.970.10">
    <property type="entry name" value="Transferase, Pyrimidine Nucleoside Phosphorylase, Chain C"/>
    <property type="match status" value="1"/>
</dbReference>
<evidence type="ECO:0000256" key="6">
    <source>
        <dbReference type="ARBA" id="ARBA00023125"/>
    </source>
</evidence>
<protein>
    <submittedName>
        <fullName evidence="10">Glycosyl transferase family protein</fullName>
    </submittedName>
</protein>
<dbReference type="NCBIfam" id="NF006564">
    <property type="entry name" value="PRK09071.1"/>
    <property type="match status" value="1"/>
</dbReference>
<keyword evidence="5" id="KW-0805">Transcription regulation</keyword>
<sequence>MGDMKAVKRPHGGLIHLNRVKLLFILDTLLREGSVGAAAKSMGVQISAMSRMLSELREHYGDAIFDRTGRGMRPTEFAESLRLRVRGLAEEAEDLLLRRISQEEAVSATKQAGREWLQQAVISAPPLAVTHGERLEATPSPRGTARRLATIGHNAEPHRRLAKYIATTAPGPGRSRPLGIKEAEDALGIILRGEADPIQIGALLMTMQYRGLTASELAGFVRAIRHQIVIRVPGRLQPHLDWPAYLSPKWREPLWFMHSVRLVAMAGYRVVIHGNFGSGSEGGKLEAAARDAGISVCLTSKDAVEAFTEGNLAYVPLGALAYQVQAQLALYPLLEMRTPLHSAVHLMNPLNAKTTLVGAADNASRDLYRQVAHLLDMERVSVIGSTRDFAQVPPGRATQIFRLVHGRDVDVRIEARRTTRSGSAKLLTQREYWAAVWSGGARDQEAEDCILHTAAVALMSLSDDPHSSFIDALEQARSLWVRRTG</sequence>
<dbReference type="SUPFAM" id="SSF47648">
    <property type="entry name" value="Nucleoside phosphorylase/phosphoribosyltransferase N-terminal domain"/>
    <property type="match status" value="1"/>
</dbReference>
<dbReference type="Pfam" id="PF00126">
    <property type="entry name" value="HTH_1"/>
    <property type="match status" value="1"/>
</dbReference>
<comment type="similarity">
    <text evidence="1">Belongs to the LysR transcriptional regulatory family.</text>
</comment>
<keyword evidence="3" id="KW-0328">Glycosyltransferase</keyword>
<keyword evidence="8" id="KW-0804">Transcription</keyword>